<dbReference type="NCBIfam" id="TIGR00377">
    <property type="entry name" value="ant_ant_sig"/>
    <property type="match status" value="1"/>
</dbReference>
<dbReference type="Pfam" id="PF01740">
    <property type="entry name" value="STAS"/>
    <property type="match status" value="1"/>
</dbReference>
<dbReference type="PANTHER" id="PTHR33495:SF2">
    <property type="entry name" value="ANTI-SIGMA FACTOR ANTAGONIST TM_1081-RELATED"/>
    <property type="match status" value="1"/>
</dbReference>
<comment type="similarity">
    <text evidence="1 2">Belongs to the anti-sigma-factor antagonist family.</text>
</comment>
<keyword evidence="5" id="KW-1185">Reference proteome</keyword>
<protein>
    <recommendedName>
        <fullName evidence="2">Anti-sigma factor antagonist</fullName>
    </recommendedName>
</protein>
<dbReference type="InterPro" id="IPR003658">
    <property type="entry name" value="Anti-sigma_ant"/>
</dbReference>
<evidence type="ECO:0000313" key="5">
    <source>
        <dbReference type="Proteomes" id="UP001501759"/>
    </source>
</evidence>
<evidence type="ECO:0000256" key="2">
    <source>
        <dbReference type="RuleBase" id="RU003749"/>
    </source>
</evidence>
<feature type="domain" description="STAS" evidence="3">
    <location>
        <begin position="25"/>
        <end position="126"/>
    </location>
</feature>
<sequence length="144" mass="15443">MSYLWEESMSGAQNPLSIDVSVPREDAALLAVDGFLDIDTATELHHHLANQLHHGRRHFLLDLSGVPFMDSSGMNVILRGYQETRDVAGSVHVIAPTPAVRRILDLTGVSLTVSLADSVDEALAHVDAHTAQASPEDRTGTPGA</sequence>
<dbReference type="Proteomes" id="UP001501759">
    <property type="component" value="Unassembled WGS sequence"/>
</dbReference>
<dbReference type="InterPro" id="IPR036513">
    <property type="entry name" value="STAS_dom_sf"/>
</dbReference>
<dbReference type="PROSITE" id="PS50801">
    <property type="entry name" value="STAS"/>
    <property type="match status" value="1"/>
</dbReference>
<comment type="caution">
    <text evidence="4">The sequence shown here is derived from an EMBL/GenBank/DDBJ whole genome shotgun (WGS) entry which is preliminary data.</text>
</comment>
<reference evidence="5" key="1">
    <citation type="journal article" date="2019" name="Int. J. Syst. Evol. Microbiol.">
        <title>The Global Catalogue of Microorganisms (GCM) 10K type strain sequencing project: providing services to taxonomists for standard genome sequencing and annotation.</title>
        <authorList>
            <consortium name="The Broad Institute Genomics Platform"/>
            <consortium name="The Broad Institute Genome Sequencing Center for Infectious Disease"/>
            <person name="Wu L."/>
            <person name="Ma J."/>
        </authorList>
    </citation>
    <scope>NUCLEOTIDE SEQUENCE [LARGE SCALE GENOMIC DNA]</scope>
    <source>
        <strain evidence="5">JCM 18409</strain>
    </source>
</reference>
<proteinExistence type="inferred from homology"/>
<dbReference type="PANTHER" id="PTHR33495">
    <property type="entry name" value="ANTI-SIGMA FACTOR ANTAGONIST TM_1081-RELATED-RELATED"/>
    <property type="match status" value="1"/>
</dbReference>
<dbReference type="CDD" id="cd07043">
    <property type="entry name" value="STAS_anti-anti-sigma_factors"/>
    <property type="match status" value="1"/>
</dbReference>
<organism evidence="4 5">
    <name type="scientific">Streptomyces siamensis</name>
    <dbReference type="NCBI Taxonomy" id="1274986"/>
    <lineage>
        <taxon>Bacteria</taxon>
        <taxon>Bacillati</taxon>
        <taxon>Actinomycetota</taxon>
        <taxon>Actinomycetes</taxon>
        <taxon>Kitasatosporales</taxon>
        <taxon>Streptomycetaceae</taxon>
        <taxon>Streptomyces</taxon>
    </lineage>
</organism>
<evidence type="ECO:0000259" key="3">
    <source>
        <dbReference type="PROSITE" id="PS50801"/>
    </source>
</evidence>
<dbReference type="InterPro" id="IPR002645">
    <property type="entry name" value="STAS_dom"/>
</dbReference>
<dbReference type="Gene3D" id="3.30.750.24">
    <property type="entry name" value="STAS domain"/>
    <property type="match status" value="1"/>
</dbReference>
<gene>
    <name evidence="4" type="ORF">GCM10023335_23280</name>
</gene>
<name>A0ABP9IS28_9ACTN</name>
<dbReference type="SUPFAM" id="SSF52091">
    <property type="entry name" value="SpoIIaa-like"/>
    <property type="match status" value="1"/>
</dbReference>
<dbReference type="EMBL" id="BAABKB010000004">
    <property type="protein sequence ID" value="GAA5006009.1"/>
    <property type="molecule type" value="Genomic_DNA"/>
</dbReference>
<accession>A0ABP9IS28</accession>
<evidence type="ECO:0000256" key="1">
    <source>
        <dbReference type="ARBA" id="ARBA00009013"/>
    </source>
</evidence>
<evidence type="ECO:0000313" key="4">
    <source>
        <dbReference type="EMBL" id="GAA5006009.1"/>
    </source>
</evidence>